<dbReference type="Proteomes" id="UP000481583">
    <property type="component" value="Unassembled WGS sequence"/>
</dbReference>
<evidence type="ECO:0000313" key="3">
    <source>
        <dbReference type="EMBL" id="NGN64831.1"/>
    </source>
</evidence>
<name>A0A6G4U0R9_9ACTN</name>
<evidence type="ECO:0000256" key="1">
    <source>
        <dbReference type="SAM" id="MobiDB-lite"/>
    </source>
</evidence>
<dbReference type="InterPro" id="IPR005532">
    <property type="entry name" value="SUMF_dom"/>
</dbReference>
<dbReference type="PANTHER" id="PTHR23150:SF19">
    <property type="entry name" value="FORMYLGLYCINE-GENERATING ENZYME"/>
    <property type="match status" value="1"/>
</dbReference>
<dbReference type="Gene3D" id="3.90.1580.10">
    <property type="entry name" value="paralog of FGE (formylglycine-generating enzyme)"/>
    <property type="match status" value="1"/>
</dbReference>
<dbReference type="InterPro" id="IPR042095">
    <property type="entry name" value="SUMF_sf"/>
</dbReference>
<feature type="domain" description="Sulfatase-modifying factor enzyme-like" evidence="2">
    <location>
        <begin position="49"/>
        <end position="327"/>
    </location>
</feature>
<dbReference type="InterPro" id="IPR051043">
    <property type="entry name" value="Sulfatase_Mod_Factor_Kinase"/>
</dbReference>
<organism evidence="3 4">
    <name type="scientific">Streptomyces coryli</name>
    <dbReference type="NCBI Taxonomy" id="1128680"/>
    <lineage>
        <taxon>Bacteria</taxon>
        <taxon>Bacillati</taxon>
        <taxon>Actinomycetota</taxon>
        <taxon>Actinomycetes</taxon>
        <taxon>Kitasatosporales</taxon>
        <taxon>Streptomycetaceae</taxon>
        <taxon>Streptomyces</taxon>
    </lineage>
</organism>
<protein>
    <submittedName>
        <fullName evidence="3">Formylglycine-generating enzyme family protein</fullName>
    </submittedName>
</protein>
<dbReference type="SUPFAM" id="SSF56436">
    <property type="entry name" value="C-type lectin-like"/>
    <property type="match status" value="1"/>
</dbReference>
<dbReference type="InterPro" id="IPR016187">
    <property type="entry name" value="CTDL_fold"/>
</dbReference>
<feature type="region of interest" description="Disordered" evidence="1">
    <location>
        <begin position="270"/>
        <end position="291"/>
    </location>
</feature>
<accession>A0A6G4U0R9</accession>
<dbReference type="AlphaFoldDB" id="A0A6G4U0R9"/>
<proteinExistence type="predicted"/>
<gene>
    <name evidence="3" type="ORF">G5C51_13115</name>
</gene>
<dbReference type="GO" id="GO:0120147">
    <property type="term" value="F:formylglycine-generating oxidase activity"/>
    <property type="evidence" value="ECO:0007669"/>
    <property type="project" value="TreeGrafter"/>
</dbReference>
<dbReference type="EMBL" id="JAAKZV010000044">
    <property type="protein sequence ID" value="NGN64831.1"/>
    <property type="molecule type" value="Genomic_DNA"/>
</dbReference>
<keyword evidence="4" id="KW-1185">Reference proteome</keyword>
<sequence length="327" mass="35765">MSEHGRACCTPGRTGAGPEPVTLAAPGAARVVQAPPEPLGPSQHTAALTSLRGGSFLMGTEDAEGFPADGEGPVREVHLAPFEIDTYAVTNARFADFADRTGYVTEAERFGWSYVFARFLPAELRRSSRRPEQTPWWCGVPGADWRHPEGPGSSLDDRADHPVVHVSWSDAEAYAHWAGLRLPTEAEWEYAARGGLAGARYPWGDELTPDGEHRCNIWQGSFPSKNTGEDGYLGTAPVDAYEPNGFGLYNVSGNVWEWCADWFSADWHTRPDARRKNPDGPPSGTSRVMRGGSYMCHRSYCNRYRVAARSSNEPDSSGGNIGFRCAR</sequence>
<evidence type="ECO:0000259" key="2">
    <source>
        <dbReference type="Pfam" id="PF03781"/>
    </source>
</evidence>
<evidence type="ECO:0000313" key="4">
    <source>
        <dbReference type="Proteomes" id="UP000481583"/>
    </source>
</evidence>
<comment type="caution">
    <text evidence="3">The sequence shown here is derived from an EMBL/GenBank/DDBJ whole genome shotgun (WGS) entry which is preliminary data.</text>
</comment>
<dbReference type="RefSeq" id="WP_165236690.1">
    <property type="nucleotide sequence ID" value="NZ_JAAKZV010000044.1"/>
</dbReference>
<dbReference type="PANTHER" id="PTHR23150">
    <property type="entry name" value="SULFATASE MODIFYING FACTOR 1, 2"/>
    <property type="match status" value="1"/>
</dbReference>
<reference evidence="3 4" key="1">
    <citation type="submission" date="2020-02" db="EMBL/GenBank/DDBJ databases">
        <title>Whole-genome analyses of novel actinobacteria.</title>
        <authorList>
            <person name="Sahin N."/>
        </authorList>
    </citation>
    <scope>NUCLEOTIDE SEQUENCE [LARGE SCALE GENOMIC DNA]</scope>
    <source>
        <strain evidence="3 4">A7024</strain>
    </source>
</reference>
<dbReference type="Pfam" id="PF03781">
    <property type="entry name" value="FGE-sulfatase"/>
    <property type="match status" value="1"/>
</dbReference>